<gene>
    <name evidence="1" type="ORF">MM415A02534_0001</name>
</gene>
<sequence>MPLSKERDRERKRVAKLRQFQPKVIKRAYCPTQHLISHLLEYPEYLVRLENGTYDPKLDPGCNPLMRVFQPNLAVDFGYPDSVVVQPILEGW</sequence>
<protein>
    <submittedName>
        <fullName evidence="1">Uncharacterized protein</fullName>
    </submittedName>
</protein>
<proteinExistence type="predicted"/>
<evidence type="ECO:0000313" key="1">
    <source>
        <dbReference type="EMBL" id="QJA72977.1"/>
    </source>
</evidence>
<dbReference type="EMBL" id="MT141993">
    <property type="protein sequence ID" value="QJA72977.1"/>
    <property type="molecule type" value="Genomic_DNA"/>
</dbReference>
<accession>A0A6M3JWF6</accession>
<organism evidence="1">
    <name type="scientific">viral metagenome</name>
    <dbReference type="NCBI Taxonomy" id="1070528"/>
    <lineage>
        <taxon>unclassified sequences</taxon>
        <taxon>metagenomes</taxon>
        <taxon>organismal metagenomes</taxon>
    </lineage>
</organism>
<reference evidence="1" key="1">
    <citation type="submission" date="2020-03" db="EMBL/GenBank/DDBJ databases">
        <title>The deep terrestrial virosphere.</title>
        <authorList>
            <person name="Holmfeldt K."/>
            <person name="Nilsson E."/>
            <person name="Simone D."/>
            <person name="Lopez-Fernandez M."/>
            <person name="Wu X."/>
            <person name="de Brujin I."/>
            <person name="Lundin D."/>
            <person name="Andersson A."/>
            <person name="Bertilsson S."/>
            <person name="Dopson M."/>
        </authorList>
    </citation>
    <scope>NUCLEOTIDE SEQUENCE</scope>
    <source>
        <strain evidence="1">MM415A02534</strain>
    </source>
</reference>
<dbReference type="AlphaFoldDB" id="A0A6M3JWF6"/>
<name>A0A6M3JWF6_9ZZZZ</name>